<name>A0A1F8FWM9_9BACT</name>
<proteinExistence type="predicted"/>
<comment type="caution">
    <text evidence="1">The sequence shown here is derived from an EMBL/GenBank/DDBJ whole genome shotgun (WGS) entry which is preliminary data.</text>
</comment>
<dbReference type="EMBL" id="MGJZ01000025">
    <property type="protein sequence ID" value="OGN16749.1"/>
    <property type="molecule type" value="Genomic_DNA"/>
</dbReference>
<gene>
    <name evidence="1" type="ORF">A3C88_00070</name>
</gene>
<dbReference type="AlphaFoldDB" id="A0A1F8FWM9"/>
<accession>A0A1F8FWM9</accession>
<sequence>MEIPKIIFKWAWTLDKRLARDPKWEEPSREHMMGLEKRIREEWEPVGEDILREMSKITKLAWHEKDITCYISYGITPFSHPLVISGNSTIHDVTHELIHRILSYPKNKVKKFENQNRLWERYKEETDSCKIHIIVHAIHSAIYLKVFSQDELDANVKRSQPYSDYKKSWDIVKRDGYENIIAELTKGS</sequence>
<protein>
    <submittedName>
        <fullName evidence="1">Uncharacterized protein</fullName>
    </submittedName>
</protein>
<evidence type="ECO:0000313" key="1">
    <source>
        <dbReference type="EMBL" id="OGN16749.1"/>
    </source>
</evidence>
<evidence type="ECO:0000313" key="2">
    <source>
        <dbReference type="Proteomes" id="UP000178117"/>
    </source>
</evidence>
<reference evidence="1 2" key="1">
    <citation type="journal article" date="2016" name="Nat. Commun.">
        <title>Thousands of microbial genomes shed light on interconnected biogeochemical processes in an aquifer system.</title>
        <authorList>
            <person name="Anantharaman K."/>
            <person name="Brown C.T."/>
            <person name="Hug L.A."/>
            <person name="Sharon I."/>
            <person name="Castelle C.J."/>
            <person name="Probst A.J."/>
            <person name="Thomas B.C."/>
            <person name="Singh A."/>
            <person name="Wilkins M.J."/>
            <person name="Karaoz U."/>
            <person name="Brodie E.L."/>
            <person name="Williams K.H."/>
            <person name="Hubbard S.S."/>
            <person name="Banfield J.F."/>
        </authorList>
    </citation>
    <scope>NUCLEOTIDE SEQUENCE [LARGE SCALE GENOMIC DNA]</scope>
</reference>
<dbReference type="Proteomes" id="UP000178117">
    <property type="component" value="Unassembled WGS sequence"/>
</dbReference>
<dbReference type="STRING" id="1802685.A3C88_00070"/>
<organism evidence="1 2">
    <name type="scientific">Candidatus Yanofskybacteria bacterium RIFCSPHIGHO2_02_FULL_50_12</name>
    <dbReference type="NCBI Taxonomy" id="1802685"/>
    <lineage>
        <taxon>Bacteria</taxon>
        <taxon>Candidatus Yanofskyibacteriota</taxon>
    </lineage>
</organism>